<organism evidence="6 7">
    <name type="scientific">Mariprofundus erugo</name>
    <dbReference type="NCBI Taxonomy" id="2528639"/>
    <lineage>
        <taxon>Bacteria</taxon>
        <taxon>Pseudomonadati</taxon>
        <taxon>Pseudomonadota</taxon>
        <taxon>Candidatius Mariprofundia</taxon>
        <taxon>Mariprofundales</taxon>
        <taxon>Mariprofundaceae</taxon>
        <taxon>Mariprofundus</taxon>
    </lineage>
</organism>
<feature type="binding site" evidence="5">
    <location>
        <position position="92"/>
    </location>
    <ligand>
        <name>Zn(2+)</name>
        <dbReference type="ChEBI" id="CHEBI:29105"/>
    </ligand>
</feature>
<dbReference type="PANTHER" id="PTHR34535:SF3">
    <property type="entry name" value="HYDROGENASE MATURATION FACTOR HYPA"/>
    <property type="match status" value="1"/>
</dbReference>
<dbReference type="GO" id="GO:0051604">
    <property type="term" value="P:protein maturation"/>
    <property type="evidence" value="ECO:0007669"/>
    <property type="project" value="InterPro"/>
</dbReference>
<dbReference type="HAMAP" id="MF_00213">
    <property type="entry name" value="HypA_HybF"/>
    <property type="match status" value="1"/>
</dbReference>
<evidence type="ECO:0000313" key="7">
    <source>
        <dbReference type="Proteomes" id="UP000306585"/>
    </source>
</evidence>
<dbReference type="Proteomes" id="UP000306585">
    <property type="component" value="Unassembled WGS sequence"/>
</dbReference>
<dbReference type="PIRSF" id="PIRSF004761">
    <property type="entry name" value="Hydrgn_mat_HypA"/>
    <property type="match status" value="1"/>
</dbReference>
<evidence type="ECO:0000256" key="4">
    <source>
        <dbReference type="ARBA" id="ARBA00022833"/>
    </source>
</evidence>
<evidence type="ECO:0000256" key="3">
    <source>
        <dbReference type="ARBA" id="ARBA00022723"/>
    </source>
</evidence>
<dbReference type="PROSITE" id="PS01249">
    <property type="entry name" value="HYPA"/>
    <property type="match status" value="1"/>
</dbReference>
<keyword evidence="4 5" id="KW-0862">Zinc</keyword>
<sequence>MHELSLCEGIVELLQERAAIDHFSQVKTVQLQIGQLSCVEPEAMRFAFGAVSKNSVAAGATLNIEPLPGIGWCHRCAAEVAIGQRYDPCPLCGTAPIEIRQGDEMRIKHVEVV</sequence>
<evidence type="ECO:0000256" key="2">
    <source>
        <dbReference type="ARBA" id="ARBA00022596"/>
    </source>
</evidence>
<evidence type="ECO:0000313" key="6">
    <source>
        <dbReference type="EMBL" id="TLS68278.1"/>
    </source>
</evidence>
<dbReference type="NCBIfam" id="TIGR00100">
    <property type="entry name" value="hypA"/>
    <property type="match status" value="1"/>
</dbReference>
<keyword evidence="7" id="KW-1185">Reference proteome</keyword>
<feature type="binding site" evidence="5">
    <location>
        <position position="73"/>
    </location>
    <ligand>
        <name>Zn(2+)</name>
        <dbReference type="ChEBI" id="CHEBI:29105"/>
    </ligand>
</feature>
<dbReference type="GO" id="GO:0016151">
    <property type="term" value="F:nickel cation binding"/>
    <property type="evidence" value="ECO:0007669"/>
    <property type="project" value="UniProtKB-UniRule"/>
</dbReference>
<feature type="binding site" evidence="5">
    <location>
        <position position="2"/>
    </location>
    <ligand>
        <name>Ni(2+)</name>
        <dbReference type="ChEBI" id="CHEBI:49786"/>
    </ligand>
</feature>
<dbReference type="GO" id="GO:0008270">
    <property type="term" value="F:zinc ion binding"/>
    <property type="evidence" value="ECO:0007669"/>
    <property type="project" value="UniProtKB-UniRule"/>
</dbReference>
<dbReference type="Pfam" id="PF01155">
    <property type="entry name" value="HypA"/>
    <property type="match status" value="1"/>
</dbReference>
<dbReference type="EMBL" id="VBRY01000003">
    <property type="protein sequence ID" value="TLS68278.1"/>
    <property type="molecule type" value="Genomic_DNA"/>
</dbReference>
<dbReference type="PANTHER" id="PTHR34535">
    <property type="entry name" value="HYDROGENASE MATURATION FACTOR HYPA"/>
    <property type="match status" value="1"/>
</dbReference>
<dbReference type="AlphaFoldDB" id="A0A5R9GRV1"/>
<comment type="caution">
    <text evidence="6">The sequence shown here is derived from an EMBL/GenBank/DDBJ whole genome shotgun (WGS) entry which is preliminary data.</text>
</comment>
<feature type="binding site" evidence="5">
    <location>
        <position position="76"/>
    </location>
    <ligand>
        <name>Zn(2+)</name>
        <dbReference type="ChEBI" id="CHEBI:29105"/>
    </ligand>
</feature>
<gene>
    <name evidence="5 6" type="primary">hypA</name>
    <name evidence="6" type="ORF">FEF65_04600</name>
</gene>
<proteinExistence type="inferred from homology"/>
<name>A0A5R9GRV1_9PROT</name>
<comment type="similarity">
    <text evidence="1 5">Belongs to the HypA/HybF family.</text>
</comment>
<feature type="binding site" evidence="5">
    <location>
        <position position="89"/>
    </location>
    <ligand>
        <name>Zn(2+)</name>
        <dbReference type="ChEBI" id="CHEBI:29105"/>
    </ligand>
</feature>
<keyword evidence="3 5" id="KW-0479">Metal-binding</keyword>
<comment type="function">
    <text evidence="5">Involved in the maturation of [NiFe] hydrogenases. Required for nickel insertion into the metal center of the hydrogenase.</text>
</comment>
<dbReference type="OrthoDB" id="288014at2"/>
<evidence type="ECO:0000256" key="1">
    <source>
        <dbReference type="ARBA" id="ARBA00010748"/>
    </source>
</evidence>
<keyword evidence="2 5" id="KW-0533">Nickel</keyword>
<protein>
    <recommendedName>
        <fullName evidence="5">Hydrogenase maturation factor HypA</fullName>
    </recommendedName>
</protein>
<accession>A0A5R9GRV1</accession>
<dbReference type="InterPro" id="IPR000688">
    <property type="entry name" value="HypA/HybF"/>
</dbReference>
<dbReference type="RefSeq" id="WP_138238614.1">
    <property type="nucleotide sequence ID" value="NZ_VBRY01000003.1"/>
</dbReference>
<reference evidence="6 7" key="1">
    <citation type="journal article" date="2019" name="Appl. Environ. Microbiol.">
        <title>Environmental Evidence and Genomic Insight of Iron-oxidizing Bacteria Preference Towards More Corrosion Resistant Stainless Steel at Higher Salinities.</title>
        <authorList>
            <person name="Garrison C.E."/>
            <person name="Price K.A."/>
            <person name="Field E.K."/>
        </authorList>
    </citation>
    <scope>NUCLEOTIDE SEQUENCE [LARGE SCALE GENOMIC DNA]</scope>
    <source>
        <strain evidence="6 7">P3</strain>
    </source>
</reference>
<dbReference type="Gene3D" id="3.30.2320.80">
    <property type="match status" value="1"/>
</dbReference>
<dbReference type="InterPro" id="IPR020538">
    <property type="entry name" value="Hydgase_Ni_incorp_HypA/HybF_CS"/>
</dbReference>
<evidence type="ECO:0000256" key="5">
    <source>
        <dbReference type="HAMAP-Rule" id="MF_00213"/>
    </source>
</evidence>